<accession>A0A6J5U7D9</accession>
<keyword evidence="6" id="KW-1185">Reference proteome</keyword>
<evidence type="ECO:0000313" key="3">
    <source>
        <dbReference type="EMBL" id="CAB4270318.1"/>
    </source>
</evidence>
<name>A0A6J5U7D9_PRUAR</name>
<organism evidence="3 5">
    <name type="scientific">Prunus armeniaca</name>
    <name type="common">Apricot</name>
    <name type="synonym">Armeniaca vulgaris</name>
    <dbReference type="NCBI Taxonomy" id="36596"/>
    <lineage>
        <taxon>Eukaryota</taxon>
        <taxon>Viridiplantae</taxon>
        <taxon>Streptophyta</taxon>
        <taxon>Embryophyta</taxon>
        <taxon>Tracheophyta</taxon>
        <taxon>Spermatophyta</taxon>
        <taxon>Magnoliopsida</taxon>
        <taxon>eudicotyledons</taxon>
        <taxon>Gunneridae</taxon>
        <taxon>Pentapetalae</taxon>
        <taxon>rosids</taxon>
        <taxon>fabids</taxon>
        <taxon>Rosales</taxon>
        <taxon>Rosaceae</taxon>
        <taxon>Amygdaloideae</taxon>
        <taxon>Amygdaleae</taxon>
        <taxon>Prunus</taxon>
    </lineage>
</organism>
<feature type="compositionally biased region" description="Low complexity" evidence="1">
    <location>
        <begin position="53"/>
        <end position="63"/>
    </location>
</feature>
<dbReference type="EMBL" id="CAEKDK010000002">
    <property type="protein sequence ID" value="CAB4270318.1"/>
    <property type="molecule type" value="Genomic_DNA"/>
</dbReference>
<proteinExistence type="predicted"/>
<dbReference type="AlphaFoldDB" id="A0A6J5U7D9"/>
<reference evidence="3 5" key="2">
    <citation type="submission" date="2020-05" db="EMBL/GenBank/DDBJ databases">
        <authorList>
            <person name="Campoy J."/>
            <person name="Schneeberger K."/>
            <person name="Spophaly S."/>
        </authorList>
    </citation>
    <scope>NUCLEOTIDE SEQUENCE [LARGE SCALE GENOMIC DNA]</scope>
    <source>
        <strain evidence="3">PruArmRojPasFocal</strain>
    </source>
</reference>
<sequence>MEATQLLLSLIVLSVLSLSSALPTQTLVNAAEILSDFGYTSMALTLDLASQTSSSPNLFLSPSSPSPTPPSLTSVSHR</sequence>
<evidence type="ECO:0000256" key="2">
    <source>
        <dbReference type="SAM" id="SignalP"/>
    </source>
</evidence>
<dbReference type="Proteomes" id="UP000507222">
    <property type="component" value="Unassembled WGS sequence"/>
</dbReference>
<feature type="region of interest" description="Disordered" evidence="1">
    <location>
        <begin position="53"/>
        <end position="78"/>
    </location>
</feature>
<keyword evidence="2" id="KW-0732">Signal</keyword>
<evidence type="ECO:0000313" key="6">
    <source>
        <dbReference type="Proteomes" id="UP000507245"/>
    </source>
</evidence>
<feature type="chain" id="PRO_5036388563" evidence="2">
    <location>
        <begin position="22"/>
        <end position="78"/>
    </location>
</feature>
<gene>
    <name evidence="3" type="ORF">CURHAP_LOCUS16383</name>
    <name evidence="4" type="ORF">ORAREDHAP_LOCUS15967</name>
</gene>
<evidence type="ECO:0000313" key="5">
    <source>
        <dbReference type="Proteomes" id="UP000507222"/>
    </source>
</evidence>
<evidence type="ECO:0000313" key="4">
    <source>
        <dbReference type="EMBL" id="CAB4300717.1"/>
    </source>
</evidence>
<feature type="signal peptide" evidence="2">
    <location>
        <begin position="1"/>
        <end position="21"/>
    </location>
</feature>
<reference evidence="6" key="1">
    <citation type="journal article" date="2020" name="Genome Biol.">
        <title>Gamete binning: chromosome-level and haplotype-resolved genome assembly enabled by high-throughput single-cell sequencing of gamete genomes.</title>
        <authorList>
            <person name="Campoy J.A."/>
            <person name="Sun H."/>
            <person name="Goel M."/>
            <person name="Jiao W.-B."/>
            <person name="Folz-Donahue K."/>
            <person name="Wang N."/>
            <person name="Rubio M."/>
            <person name="Liu C."/>
            <person name="Kukat C."/>
            <person name="Ruiz D."/>
            <person name="Huettel B."/>
            <person name="Schneeberger K."/>
        </authorList>
    </citation>
    <scope>NUCLEOTIDE SEQUENCE [LARGE SCALE GENOMIC DNA]</scope>
    <source>
        <strain evidence="6">cv. Rojo Pasion</strain>
    </source>
</reference>
<dbReference type="Proteomes" id="UP000507245">
    <property type="component" value="Unassembled WGS sequence"/>
</dbReference>
<evidence type="ECO:0000256" key="1">
    <source>
        <dbReference type="SAM" id="MobiDB-lite"/>
    </source>
</evidence>
<dbReference type="EMBL" id="CAEKKB010000002">
    <property type="protein sequence ID" value="CAB4300717.1"/>
    <property type="molecule type" value="Genomic_DNA"/>
</dbReference>
<protein>
    <submittedName>
        <fullName evidence="3">Uncharacterized protein</fullName>
    </submittedName>
</protein>